<dbReference type="InterPro" id="IPR046335">
    <property type="entry name" value="LacI/GalR-like_sensor"/>
</dbReference>
<accession>A0ABZ3D8W4</accession>
<evidence type="ECO:0000256" key="2">
    <source>
        <dbReference type="ARBA" id="ARBA00023015"/>
    </source>
</evidence>
<sequence length="385" mass="39004">MTGGRVTRRAVSSTDVARLAGVSQSAVSRTFSAAGGVSAPTRARVLEAAAALGYRPNRIPAIMQSGRSHMVGVVVGGLDNPFYAAVLDHFAVALRALGLQVLLVRVDDALALDGALEQLAGYRVDAAVTALAVGSRAAAEALSALRVPTVCFNSRLTGPWISTVRSNNRAAGRQAAALLAARGVRAAGWLAGPRESAAARERGRGFAEGVAARGLAPPVAIAGDDSHAGGYDAMRRLLRARQPPEGLFCGNDLMACGAIDALRDAGLSVPGDVLVIGYDNIPQAGWRAYDLTSFDQQVERMAGAALEMLTAALADPSNAAMGRTRAVAARLVERGSTGAAAGDAGSDDAGGDDAGGGDAGATGDDAGADRAGKARRAQEVGDRPA</sequence>
<dbReference type="SUPFAM" id="SSF53822">
    <property type="entry name" value="Periplasmic binding protein-like I"/>
    <property type="match status" value="1"/>
</dbReference>
<evidence type="ECO:0000256" key="3">
    <source>
        <dbReference type="ARBA" id="ARBA00023125"/>
    </source>
</evidence>
<dbReference type="PROSITE" id="PS50932">
    <property type="entry name" value="HTH_LACI_2"/>
    <property type="match status" value="1"/>
</dbReference>
<dbReference type="Proteomes" id="UP001449795">
    <property type="component" value="Chromosome"/>
</dbReference>
<proteinExistence type="predicted"/>
<protein>
    <submittedName>
        <fullName evidence="7">LacI family DNA-binding transcriptional regulator</fullName>
    </submittedName>
</protein>
<dbReference type="EMBL" id="CP152276">
    <property type="protein sequence ID" value="XAE43951.1"/>
    <property type="molecule type" value="Genomic_DNA"/>
</dbReference>
<dbReference type="Pfam" id="PF00356">
    <property type="entry name" value="LacI"/>
    <property type="match status" value="1"/>
</dbReference>
<name>A0ABZ3D8W4_9PROT</name>
<dbReference type="Gene3D" id="3.40.50.2300">
    <property type="match status" value="2"/>
</dbReference>
<dbReference type="SUPFAM" id="SSF47413">
    <property type="entry name" value="lambda repressor-like DNA-binding domains"/>
    <property type="match status" value="1"/>
</dbReference>
<dbReference type="GO" id="GO:0003677">
    <property type="term" value="F:DNA binding"/>
    <property type="evidence" value="ECO:0007669"/>
    <property type="project" value="UniProtKB-KW"/>
</dbReference>
<keyword evidence="3 7" id="KW-0238">DNA-binding</keyword>
<dbReference type="InterPro" id="IPR028082">
    <property type="entry name" value="Peripla_BP_I"/>
</dbReference>
<feature type="compositionally biased region" description="Basic and acidic residues" evidence="5">
    <location>
        <begin position="367"/>
        <end position="385"/>
    </location>
</feature>
<dbReference type="Pfam" id="PF13377">
    <property type="entry name" value="Peripla_BP_3"/>
    <property type="match status" value="1"/>
</dbReference>
<reference evidence="7 8" key="1">
    <citation type="submission" date="2024-04" db="EMBL/GenBank/DDBJ databases">
        <title>Complete genome sequence of Nguyenibacter vanlangesis HBCM-1154, a strain capable of nitrogen fixation, IAA production, and phosphorus solubilization isolated from sugarcane soil.</title>
        <authorList>
            <person name="MY HANH P."/>
        </authorList>
    </citation>
    <scope>NUCLEOTIDE SEQUENCE [LARGE SCALE GENOMIC DNA]</scope>
    <source>
        <strain evidence="7 8">HBCM 1154</strain>
    </source>
</reference>
<evidence type="ECO:0000313" key="7">
    <source>
        <dbReference type="EMBL" id="XAE43951.1"/>
    </source>
</evidence>
<dbReference type="SMART" id="SM00354">
    <property type="entry name" value="HTH_LACI"/>
    <property type="match status" value="1"/>
</dbReference>
<dbReference type="CDD" id="cd06278">
    <property type="entry name" value="PBP1_LacI-like"/>
    <property type="match status" value="1"/>
</dbReference>
<evidence type="ECO:0000256" key="1">
    <source>
        <dbReference type="ARBA" id="ARBA00022491"/>
    </source>
</evidence>
<dbReference type="Gene3D" id="1.10.260.40">
    <property type="entry name" value="lambda repressor-like DNA-binding domains"/>
    <property type="match status" value="1"/>
</dbReference>
<gene>
    <name evidence="7" type="ORF">AAC691_05830</name>
</gene>
<organism evidence="7 8">
    <name type="scientific">Nguyenibacter vanlangensis</name>
    <dbReference type="NCBI Taxonomy" id="1216886"/>
    <lineage>
        <taxon>Bacteria</taxon>
        <taxon>Pseudomonadati</taxon>
        <taxon>Pseudomonadota</taxon>
        <taxon>Alphaproteobacteria</taxon>
        <taxon>Acetobacterales</taxon>
        <taxon>Acetobacteraceae</taxon>
        <taxon>Nguyenibacter</taxon>
    </lineage>
</organism>
<feature type="region of interest" description="Disordered" evidence="5">
    <location>
        <begin position="337"/>
        <end position="385"/>
    </location>
</feature>
<keyword evidence="4" id="KW-0804">Transcription</keyword>
<dbReference type="InterPro" id="IPR010982">
    <property type="entry name" value="Lambda_DNA-bd_dom_sf"/>
</dbReference>
<dbReference type="PANTHER" id="PTHR30146:SF95">
    <property type="entry name" value="RIBOSE OPERON REPRESSOR"/>
    <property type="match status" value="1"/>
</dbReference>
<evidence type="ECO:0000256" key="4">
    <source>
        <dbReference type="ARBA" id="ARBA00023163"/>
    </source>
</evidence>
<dbReference type="CDD" id="cd01392">
    <property type="entry name" value="HTH_LacI"/>
    <property type="match status" value="1"/>
</dbReference>
<evidence type="ECO:0000313" key="8">
    <source>
        <dbReference type="Proteomes" id="UP001449795"/>
    </source>
</evidence>
<evidence type="ECO:0000256" key="5">
    <source>
        <dbReference type="SAM" id="MobiDB-lite"/>
    </source>
</evidence>
<feature type="domain" description="HTH lacI-type" evidence="6">
    <location>
        <begin position="11"/>
        <end position="65"/>
    </location>
</feature>
<keyword evidence="8" id="KW-1185">Reference proteome</keyword>
<dbReference type="PANTHER" id="PTHR30146">
    <property type="entry name" value="LACI-RELATED TRANSCRIPTIONAL REPRESSOR"/>
    <property type="match status" value="1"/>
</dbReference>
<keyword evidence="2" id="KW-0805">Transcription regulation</keyword>
<evidence type="ECO:0000259" key="6">
    <source>
        <dbReference type="PROSITE" id="PS50932"/>
    </source>
</evidence>
<keyword evidence="1" id="KW-0678">Repressor</keyword>
<dbReference type="InterPro" id="IPR000843">
    <property type="entry name" value="HTH_LacI"/>
</dbReference>
<dbReference type="RefSeq" id="WP_342629283.1">
    <property type="nucleotide sequence ID" value="NZ_CP152276.1"/>
</dbReference>